<name>A0AAN9XDP6_PSOTE</name>
<organism evidence="6 7">
    <name type="scientific">Psophocarpus tetragonolobus</name>
    <name type="common">Winged bean</name>
    <name type="synonym">Dolichos tetragonolobus</name>
    <dbReference type="NCBI Taxonomy" id="3891"/>
    <lineage>
        <taxon>Eukaryota</taxon>
        <taxon>Viridiplantae</taxon>
        <taxon>Streptophyta</taxon>
        <taxon>Embryophyta</taxon>
        <taxon>Tracheophyta</taxon>
        <taxon>Spermatophyta</taxon>
        <taxon>Magnoliopsida</taxon>
        <taxon>eudicotyledons</taxon>
        <taxon>Gunneridae</taxon>
        <taxon>Pentapetalae</taxon>
        <taxon>rosids</taxon>
        <taxon>fabids</taxon>
        <taxon>Fabales</taxon>
        <taxon>Fabaceae</taxon>
        <taxon>Papilionoideae</taxon>
        <taxon>50 kb inversion clade</taxon>
        <taxon>NPAAA clade</taxon>
        <taxon>indigoferoid/millettioid clade</taxon>
        <taxon>Phaseoleae</taxon>
        <taxon>Psophocarpus</taxon>
    </lineage>
</organism>
<gene>
    <name evidence="6" type="ORF">VNO78_23333</name>
</gene>
<dbReference type="PANTHER" id="PTHR32093:SF120">
    <property type="entry name" value="LEUCINE-RICH REPEAT EXTENSIN-LIKE PROTEIN 3-RELATED"/>
    <property type="match status" value="1"/>
</dbReference>
<keyword evidence="7" id="KW-1185">Reference proteome</keyword>
<dbReference type="SUPFAM" id="SSF52058">
    <property type="entry name" value="L domain-like"/>
    <property type="match status" value="1"/>
</dbReference>
<dbReference type="EMBL" id="JAYMYS010000006">
    <property type="protein sequence ID" value="KAK7388515.1"/>
    <property type="molecule type" value="Genomic_DNA"/>
</dbReference>
<dbReference type="PANTHER" id="PTHR32093">
    <property type="entry name" value="LEUCINE-RICH REPEAT EXTENSIN-LIKE PROTEIN 3-RELATED"/>
    <property type="match status" value="1"/>
</dbReference>
<evidence type="ECO:0000256" key="1">
    <source>
        <dbReference type="ARBA" id="ARBA00004613"/>
    </source>
</evidence>
<proteinExistence type="predicted"/>
<dbReference type="AlphaFoldDB" id="A0AAN9XDP6"/>
<accession>A0AAN9XDP6</accession>
<evidence type="ECO:0000256" key="2">
    <source>
        <dbReference type="ARBA" id="ARBA00022525"/>
    </source>
</evidence>
<evidence type="ECO:0000256" key="5">
    <source>
        <dbReference type="ARBA" id="ARBA00022737"/>
    </source>
</evidence>
<dbReference type="InterPro" id="IPR032675">
    <property type="entry name" value="LRR_dom_sf"/>
</dbReference>
<evidence type="ECO:0000313" key="7">
    <source>
        <dbReference type="Proteomes" id="UP001386955"/>
    </source>
</evidence>
<reference evidence="6 7" key="1">
    <citation type="submission" date="2024-01" db="EMBL/GenBank/DDBJ databases">
        <title>The genomes of 5 underutilized Papilionoideae crops provide insights into root nodulation and disease resistanc.</title>
        <authorList>
            <person name="Jiang F."/>
        </authorList>
    </citation>
    <scope>NUCLEOTIDE SEQUENCE [LARGE SCALE GENOMIC DNA]</scope>
    <source>
        <strain evidence="6">DUOXIRENSHENG_FW03</strain>
        <tissue evidence="6">Leaves</tissue>
    </source>
</reference>
<evidence type="ECO:0000256" key="4">
    <source>
        <dbReference type="ARBA" id="ARBA00022729"/>
    </source>
</evidence>
<keyword evidence="5" id="KW-0677">Repeat</keyword>
<evidence type="ECO:0000256" key="3">
    <source>
        <dbReference type="ARBA" id="ARBA00022614"/>
    </source>
</evidence>
<protein>
    <submittedName>
        <fullName evidence="6">Uncharacterized protein</fullName>
    </submittedName>
</protein>
<sequence length="123" mass="14329">MSSSRFQSNIVECVKFPIFSLNIEIKLFYTLQSELITLDKDPYRDNHKIHIIVGIDLNHNNIVAYLPEELSLLTDLALLPINTNHFYNTVLYKFKLFFELDLNNNHFVKKLLDVVSCLPQISS</sequence>
<comment type="subcellular location">
    <subcellularLocation>
        <location evidence="1">Secreted</location>
    </subcellularLocation>
</comment>
<dbReference type="Proteomes" id="UP001386955">
    <property type="component" value="Unassembled WGS sequence"/>
</dbReference>
<keyword evidence="2" id="KW-0964">Secreted</keyword>
<keyword evidence="4" id="KW-0732">Signal</keyword>
<keyword evidence="3" id="KW-0433">Leucine-rich repeat</keyword>
<dbReference type="Gene3D" id="3.80.10.10">
    <property type="entry name" value="Ribonuclease Inhibitor"/>
    <property type="match status" value="1"/>
</dbReference>
<comment type="caution">
    <text evidence="6">The sequence shown here is derived from an EMBL/GenBank/DDBJ whole genome shotgun (WGS) entry which is preliminary data.</text>
</comment>
<dbReference type="GO" id="GO:0005576">
    <property type="term" value="C:extracellular region"/>
    <property type="evidence" value="ECO:0007669"/>
    <property type="project" value="UniProtKB-SubCell"/>
</dbReference>
<evidence type="ECO:0000313" key="6">
    <source>
        <dbReference type="EMBL" id="KAK7388515.1"/>
    </source>
</evidence>
<dbReference type="InterPro" id="IPR051582">
    <property type="entry name" value="LRR_extensin-like_regulator"/>
</dbReference>